<gene>
    <name evidence="2" type="ORF">LARSCL_LOCUS2358</name>
</gene>
<comment type="caution">
    <text evidence="2">The sequence shown here is derived from an EMBL/GenBank/DDBJ whole genome shotgun (WGS) entry which is preliminary data.</text>
</comment>
<accession>A0AAV1Z0Q5</accession>
<feature type="compositionally biased region" description="Basic residues" evidence="1">
    <location>
        <begin position="109"/>
        <end position="119"/>
    </location>
</feature>
<keyword evidence="3" id="KW-1185">Reference proteome</keyword>
<feature type="region of interest" description="Disordered" evidence="1">
    <location>
        <begin position="159"/>
        <end position="181"/>
    </location>
</feature>
<name>A0AAV1Z0Q5_9ARAC</name>
<dbReference type="Proteomes" id="UP001497382">
    <property type="component" value="Unassembled WGS sequence"/>
</dbReference>
<sequence>MHLYKKMKLVDSVTEHFTDVTARIIILIYSVELTSDNRALLKNVSVSTTIWNFFLLLLTNIVSADDDNVMPTSNATSDSDPEQSENEEIIFSSPISDDIPEPIGMPKPTKPKSHHHNKQKDHLENVQSHRKPVYEAVSQPCRSYSCRGFDGNYPRWQPRGNRVVPYPQPQPPFNEGRRRGPYQSQDYYFDDYYMPRDPEYGYRQRGGYGYARGRYGGGDIGGYGQPGYGRRFLG</sequence>
<dbReference type="AlphaFoldDB" id="A0AAV1Z0Q5"/>
<dbReference type="EMBL" id="CAXIEN010000016">
    <property type="protein sequence ID" value="CAL1265137.1"/>
    <property type="molecule type" value="Genomic_DNA"/>
</dbReference>
<evidence type="ECO:0000313" key="2">
    <source>
        <dbReference type="EMBL" id="CAL1265137.1"/>
    </source>
</evidence>
<evidence type="ECO:0000256" key="1">
    <source>
        <dbReference type="SAM" id="MobiDB-lite"/>
    </source>
</evidence>
<evidence type="ECO:0000313" key="3">
    <source>
        <dbReference type="Proteomes" id="UP001497382"/>
    </source>
</evidence>
<reference evidence="2 3" key="1">
    <citation type="submission" date="2024-04" db="EMBL/GenBank/DDBJ databases">
        <authorList>
            <person name="Rising A."/>
            <person name="Reimegard J."/>
            <person name="Sonavane S."/>
            <person name="Akerstrom W."/>
            <person name="Nylinder S."/>
            <person name="Hedman E."/>
            <person name="Kallberg Y."/>
        </authorList>
    </citation>
    <scope>NUCLEOTIDE SEQUENCE [LARGE SCALE GENOMIC DNA]</scope>
</reference>
<feature type="region of interest" description="Disordered" evidence="1">
    <location>
        <begin position="92"/>
        <end position="132"/>
    </location>
</feature>
<organism evidence="2 3">
    <name type="scientific">Larinioides sclopetarius</name>
    <dbReference type="NCBI Taxonomy" id="280406"/>
    <lineage>
        <taxon>Eukaryota</taxon>
        <taxon>Metazoa</taxon>
        <taxon>Ecdysozoa</taxon>
        <taxon>Arthropoda</taxon>
        <taxon>Chelicerata</taxon>
        <taxon>Arachnida</taxon>
        <taxon>Araneae</taxon>
        <taxon>Araneomorphae</taxon>
        <taxon>Entelegynae</taxon>
        <taxon>Araneoidea</taxon>
        <taxon>Araneidae</taxon>
        <taxon>Larinioides</taxon>
    </lineage>
</organism>
<protein>
    <submittedName>
        <fullName evidence="2">Uncharacterized protein</fullName>
    </submittedName>
</protein>
<proteinExistence type="predicted"/>